<keyword evidence="2" id="KW-1185">Reference proteome</keyword>
<gene>
    <name evidence="1" type="ORF">FGO68_gene10756</name>
</gene>
<sequence length="125" mass="14189">MEEIRDFLVPLNLSFEITTEEALLLSNLEILGYYCLPSTVLNQSRLSIRASLVNRFFLAYFSSSELSGESRLLVMKGLVILVGRTEGGEAYWWSLFCRLFRLYYLVTMSEGEGLGSRELASSNLL</sequence>
<reference evidence="1" key="1">
    <citation type="submission" date="2019-06" db="EMBL/GenBank/DDBJ databases">
        <authorList>
            <person name="Zheng W."/>
        </authorList>
    </citation>
    <scope>NUCLEOTIDE SEQUENCE</scope>
    <source>
        <strain evidence="1">QDHG01</strain>
    </source>
</reference>
<organism evidence="1 2">
    <name type="scientific">Halteria grandinella</name>
    <dbReference type="NCBI Taxonomy" id="5974"/>
    <lineage>
        <taxon>Eukaryota</taxon>
        <taxon>Sar</taxon>
        <taxon>Alveolata</taxon>
        <taxon>Ciliophora</taxon>
        <taxon>Intramacronucleata</taxon>
        <taxon>Spirotrichea</taxon>
        <taxon>Stichotrichia</taxon>
        <taxon>Sporadotrichida</taxon>
        <taxon>Halteriidae</taxon>
        <taxon>Halteria</taxon>
    </lineage>
</organism>
<proteinExistence type="predicted"/>
<evidence type="ECO:0000313" key="1">
    <source>
        <dbReference type="EMBL" id="TNV70704.1"/>
    </source>
</evidence>
<dbReference type="AlphaFoldDB" id="A0A8J8N9B2"/>
<protein>
    <submittedName>
        <fullName evidence="1">Uncharacterized protein</fullName>
    </submittedName>
</protein>
<accession>A0A8J8N9B2</accession>
<name>A0A8J8N9B2_HALGN</name>
<dbReference type="Proteomes" id="UP000785679">
    <property type="component" value="Unassembled WGS sequence"/>
</dbReference>
<dbReference type="EMBL" id="RRYP01033587">
    <property type="protein sequence ID" value="TNV70704.1"/>
    <property type="molecule type" value="Genomic_DNA"/>
</dbReference>
<comment type="caution">
    <text evidence="1">The sequence shown here is derived from an EMBL/GenBank/DDBJ whole genome shotgun (WGS) entry which is preliminary data.</text>
</comment>
<evidence type="ECO:0000313" key="2">
    <source>
        <dbReference type="Proteomes" id="UP000785679"/>
    </source>
</evidence>